<dbReference type="Proteomes" id="UP001345963">
    <property type="component" value="Unassembled WGS sequence"/>
</dbReference>
<keyword evidence="2" id="KW-1185">Reference proteome</keyword>
<evidence type="ECO:0000313" key="1">
    <source>
        <dbReference type="EMBL" id="MED6241926.1"/>
    </source>
</evidence>
<comment type="caution">
    <text evidence="1">The sequence shown here is derived from an EMBL/GenBank/DDBJ whole genome shotgun (WGS) entry which is preliminary data.</text>
</comment>
<protein>
    <submittedName>
        <fullName evidence="1">Uncharacterized protein</fullName>
    </submittedName>
</protein>
<evidence type="ECO:0000313" key="2">
    <source>
        <dbReference type="Proteomes" id="UP001345963"/>
    </source>
</evidence>
<gene>
    <name evidence="1" type="ORF">ATANTOWER_030197</name>
</gene>
<sequence>MTETGWHGGAVGSTVALQQEAPGLPDEGYFCMEFASSPCACVGSLRVFRLPPTVQGMTVRFIGLSKLSSSVNGCVHGCLSCVSLCCPVMDWTCQGCTPPLVHRPLEIGSSSPMTLYGRSRYRKWMDNRNNDCIVSV</sequence>
<reference evidence="1 2" key="1">
    <citation type="submission" date="2021-07" db="EMBL/GenBank/DDBJ databases">
        <authorList>
            <person name="Palmer J.M."/>
        </authorList>
    </citation>
    <scope>NUCLEOTIDE SEQUENCE [LARGE SCALE GENOMIC DNA]</scope>
    <source>
        <strain evidence="1 2">AT_MEX2019</strain>
        <tissue evidence="1">Muscle</tissue>
    </source>
</reference>
<name>A0ABU7AUJ0_9TELE</name>
<proteinExistence type="predicted"/>
<organism evidence="1 2">
    <name type="scientific">Ataeniobius toweri</name>
    <dbReference type="NCBI Taxonomy" id="208326"/>
    <lineage>
        <taxon>Eukaryota</taxon>
        <taxon>Metazoa</taxon>
        <taxon>Chordata</taxon>
        <taxon>Craniata</taxon>
        <taxon>Vertebrata</taxon>
        <taxon>Euteleostomi</taxon>
        <taxon>Actinopterygii</taxon>
        <taxon>Neopterygii</taxon>
        <taxon>Teleostei</taxon>
        <taxon>Neoteleostei</taxon>
        <taxon>Acanthomorphata</taxon>
        <taxon>Ovalentaria</taxon>
        <taxon>Atherinomorphae</taxon>
        <taxon>Cyprinodontiformes</taxon>
        <taxon>Goodeidae</taxon>
        <taxon>Ataeniobius</taxon>
    </lineage>
</organism>
<accession>A0ABU7AUJ0</accession>
<dbReference type="EMBL" id="JAHUTI010030307">
    <property type="protein sequence ID" value="MED6241926.1"/>
    <property type="molecule type" value="Genomic_DNA"/>
</dbReference>